<protein>
    <submittedName>
        <fullName evidence="4">Unannotated protein</fullName>
    </submittedName>
</protein>
<dbReference type="AlphaFoldDB" id="A0A6J7GLG8"/>
<feature type="transmembrane region" description="Helical" evidence="1">
    <location>
        <begin position="6"/>
        <end position="28"/>
    </location>
</feature>
<name>A0A6J7GLG8_9ZZZZ</name>
<evidence type="ECO:0000313" key="2">
    <source>
        <dbReference type="EMBL" id="CAB4553766.1"/>
    </source>
</evidence>
<dbReference type="EMBL" id="CAEZSF010000233">
    <property type="protein sequence ID" value="CAB4553766.1"/>
    <property type="molecule type" value="Genomic_DNA"/>
</dbReference>
<keyword evidence="1" id="KW-1133">Transmembrane helix</keyword>
<dbReference type="EMBL" id="CAFBMG010000082">
    <property type="protein sequence ID" value="CAB4905675.1"/>
    <property type="molecule type" value="Genomic_DNA"/>
</dbReference>
<sequence length="31" mass="3070">MSGLGVATGVGLAAMVGLLTPHVGFFLLRAL</sequence>
<proteinExistence type="predicted"/>
<evidence type="ECO:0000256" key="1">
    <source>
        <dbReference type="SAM" id="Phobius"/>
    </source>
</evidence>
<organism evidence="4">
    <name type="scientific">freshwater metagenome</name>
    <dbReference type="NCBI Taxonomy" id="449393"/>
    <lineage>
        <taxon>unclassified sequences</taxon>
        <taxon>metagenomes</taxon>
        <taxon>ecological metagenomes</taxon>
    </lineage>
</organism>
<keyword evidence="1" id="KW-0472">Membrane</keyword>
<gene>
    <name evidence="2" type="ORF">UFOPK1358_01786</name>
    <name evidence="3" type="ORF">UFOPK2766_00354</name>
    <name evidence="4" type="ORF">UFOPK3519_01085</name>
</gene>
<evidence type="ECO:0000313" key="4">
    <source>
        <dbReference type="EMBL" id="CAB4905675.1"/>
    </source>
</evidence>
<reference evidence="4" key="1">
    <citation type="submission" date="2020-05" db="EMBL/GenBank/DDBJ databases">
        <authorList>
            <person name="Chiriac C."/>
            <person name="Salcher M."/>
            <person name="Ghai R."/>
            <person name="Kavagutti S V."/>
        </authorList>
    </citation>
    <scope>NUCLEOTIDE SEQUENCE</scope>
</reference>
<dbReference type="EMBL" id="CAEZYU010000010">
    <property type="protein sequence ID" value="CAB4731639.1"/>
    <property type="molecule type" value="Genomic_DNA"/>
</dbReference>
<evidence type="ECO:0000313" key="3">
    <source>
        <dbReference type="EMBL" id="CAB4731639.1"/>
    </source>
</evidence>
<keyword evidence="1" id="KW-0812">Transmembrane</keyword>
<accession>A0A6J7GLG8</accession>